<organism evidence="1 2">
    <name type="scientific">Clostridium vincentii</name>
    <dbReference type="NCBI Taxonomy" id="52704"/>
    <lineage>
        <taxon>Bacteria</taxon>
        <taxon>Bacillati</taxon>
        <taxon>Bacillota</taxon>
        <taxon>Clostridia</taxon>
        <taxon>Eubacteriales</taxon>
        <taxon>Clostridiaceae</taxon>
        <taxon>Clostridium</taxon>
    </lineage>
</organism>
<name>A0A2T0BKX3_9CLOT</name>
<evidence type="ECO:0008006" key="3">
    <source>
        <dbReference type="Google" id="ProtNLM"/>
    </source>
</evidence>
<dbReference type="RefSeq" id="WP_106058092.1">
    <property type="nucleotide sequence ID" value="NZ_PVXQ01000001.1"/>
</dbReference>
<protein>
    <recommendedName>
        <fullName evidence="3">PD-(D/E)XK nuclease superfamily protein</fullName>
    </recommendedName>
</protein>
<evidence type="ECO:0000313" key="1">
    <source>
        <dbReference type="EMBL" id="PRR84509.1"/>
    </source>
</evidence>
<reference evidence="1 2" key="1">
    <citation type="submission" date="2018-03" db="EMBL/GenBank/DDBJ databases">
        <title>Genome sequence of Clostridium vincentii DSM 10228.</title>
        <authorList>
            <person name="Poehlein A."/>
            <person name="Daniel R."/>
        </authorList>
    </citation>
    <scope>NUCLEOTIDE SEQUENCE [LARGE SCALE GENOMIC DNA]</scope>
    <source>
        <strain evidence="1 2">DSM 10228</strain>
    </source>
</reference>
<sequence length="389" mass="45759">MTNNEEQALKDFLLDIDCLKQLDDWTDDFNLFDVLRITNMEIRHSNILAWIFDPNENHGLGDSFIKSFITKVVSKCDQNKYNAFDLLLQDFYSYQVYRESNHMDIVLASREEKTAVIIENKIWSGESSHQLNDYLEKSKTEYKDCNQILYVFLTPYGREASDPDNWIAFSYGEIIDSLESSIKGMNLRDEVVLVIHNYIDIVRKNIMKEKDEKLVRICNEIYNKHRIALRLIFENVNIDNSIEHEIICETLRELNDNGKIIFKDENKWQFFTASMDEYLPALDTADSSWGTNLVYYYWFEKGEDKLIIHFELGGWNLTDELTKRTNALIEASKKKVDEYRYKRLYYKAVKLSQDDYEASLRNATKSLVKSALENEKKLLSTVKETVAES</sequence>
<keyword evidence="2" id="KW-1185">Reference proteome</keyword>
<dbReference type="EMBL" id="PVXQ01000001">
    <property type="protein sequence ID" value="PRR84509.1"/>
    <property type="molecule type" value="Genomic_DNA"/>
</dbReference>
<dbReference type="OrthoDB" id="1453311at2"/>
<dbReference type="InterPro" id="IPR029470">
    <property type="entry name" value="PDDEXK_4"/>
</dbReference>
<dbReference type="Pfam" id="PF14281">
    <property type="entry name" value="PDDEXK_4"/>
    <property type="match status" value="1"/>
</dbReference>
<dbReference type="Proteomes" id="UP000239471">
    <property type="component" value="Unassembled WGS sequence"/>
</dbReference>
<comment type="caution">
    <text evidence="1">The sequence shown here is derived from an EMBL/GenBank/DDBJ whole genome shotgun (WGS) entry which is preliminary data.</text>
</comment>
<evidence type="ECO:0000313" key="2">
    <source>
        <dbReference type="Proteomes" id="UP000239471"/>
    </source>
</evidence>
<gene>
    <name evidence="1" type="ORF">CLVI_00320</name>
</gene>
<dbReference type="AlphaFoldDB" id="A0A2T0BKX3"/>
<accession>A0A2T0BKX3</accession>
<proteinExistence type="predicted"/>